<dbReference type="InterPro" id="IPR036942">
    <property type="entry name" value="Beta-barrel_TonB_sf"/>
</dbReference>
<dbReference type="InterPro" id="IPR000531">
    <property type="entry name" value="Beta-barrel_TonB"/>
</dbReference>
<evidence type="ECO:0000256" key="2">
    <source>
        <dbReference type="ARBA" id="ARBA00022448"/>
    </source>
</evidence>
<keyword evidence="10" id="KW-0732">Signal</keyword>
<feature type="signal peptide" evidence="10">
    <location>
        <begin position="1"/>
        <end position="19"/>
    </location>
</feature>
<dbReference type="InterPro" id="IPR037066">
    <property type="entry name" value="Plug_dom_sf"/>
</dbReference>
<dbReference type="Pfam" id="PF07715">
    <property type="entry name" value="Plug"/>
    <property type="match status" value="1"/>
</dbReference>
<reference evidence="14" key="1">
    <citation type="submission" date="2024-03" db="EMBL/GenBank/DDBJ databases">
        <title>Chitinophaga horti sp. nov., isolated from garden soil.</title>
        <authorList>
            <person name="Lee D.S."/>
            <person name="Han D.M."/>
            <person name="Baek J.H."/>
            <person name="Choi D.G."/>
            <person name="Jeon J.H."/>
            <person name="Jeon C.O."/>
        </authorList>
    </citation>
    <scope>NUCLEOTIDE SEQUENCE [LARGE SCALE GENOMIC DNA]</scope>
    <source>
        <strain evidence="14">GPA1</strain>
    </source>
</reference>
<dbReference type="Pfam" id="PF13715">
    <property type="entry name" value="CarbopepD_reg_2"/>
    <property type="match status" value="1"/>
</dbReference>
<keyword evidence="4 8" id="KW-0812">Transmembrane</keyword>
<evidence type="ECO:0000313" key="14">
    <source>
        <dbReference type="Proteomes" id="UP001485459"/>
    </source>
</evidence>
<dbReference type="Proteomes" id="UP001485459">
    <property type="component" value="Chromosome"/>
</dbReference>
<keyword evidence="2 8" id="KW-0813">Transport</keyword>
<dbReference type="InterPro" id="IPR012910">
    <property type="entry name" value="Plug_dom"/>
</dbReference>
<proteinExistence type="inferred from homology"/>
<keyword evidence="5 9" id="KW-0798">TonB box</keyword>
<dbReference type="Pfam" id="PF00593">
    <property type="entry name" value="TonB_dep_Rec_b-barrel"/>
    <property type="match status" value="1"/>
</dbReference>
<dbReference type="SUPFAM" id="SSF56935">
    <property type="entry name" value="Porins"/>
    <property type="match status" value="1"/>
</dbReference>
<evidence type="ECO:0000256" key="10">
    <source>
        <dbReference type="SAM" id="SignalP"/>
    </source>
</evidence>
<dbReference type="SUPFAM" id="SSF49464">
    <property type="entry name" value="Carboxypeptidase regulatory domain-like"/>
    <property type="match status" value="1"/>
</dbReference>
<organism evidence="13 14">
    <name type="scientific">Chitinophaga pollutisoli</name>
    <dbReference type="NCBI Taxonomy" id="3133966"/>
    <lineage>
        <taxon>Bacteria</taxon>
        <taxon>Pseudomonadati</taxon>
        <taxon>Bacteroidota</taxon>
        <taxon>Chitinophagia</taxon>
        <taxon>Chitinophagales</taxon>
        <taxon>Chitinophagaceae</taxon>
        <taxon>Chitinophaga</taxon>
    </lineage>
</organism>
<keyword evidence="6 8" id="KW-0472">Membrane</keyword>
<dbReference type="InterPro" id="IPR039426">
    <property type="entry name" value="TonB-dep_rcpt-like"/>
</dbReference>
<evidence type="ECO:0000256" key="5">
    <source>
        <dbReference type="ARBA" id="ARBA00023077"/>
    </source>
</evidence>
<dbReference type="InterPro" id="IPR008969">
    <property type="entry name" value="CarboxyPept-like_regulatory"/>
</dbReference>
<dbReference type="Gene3D" id="2.60.40.1120">
    <property type="entry name" value="Carboxypeptidase-like, regulatory domain"/>
    <property type="match status" value="1"/>
</dbReference>
<accession>A0ABZ2YR63</accession>
<evidence type="ECO:0000259" key="11">
    <source>
        <dbReference type="Pfam" id="PF00593"/>
    </source>
</evidence>
<dbReference type="RefSeq" id="WP_341836868.1">
    <property type="nucleotide sequence ID" value="NZ_CP149822.1"/>
</dbReference>
<keyword evidence="14" id="KW-1185">Reference proteome</keyword>
<evidence type="ECO:0000259" key="12">
    <source>
        <dbReference type="Pfam" id="PF07715"/>
    </source>
</evidence>
<feature type="domain" description="TonB-dependent receptor-like beta-barrel" evidence="11">
    <location>
        <begin position="539"/>
        <end position="1055"/>
    </location>
</feature>
<evidence type="ECO:0000256" key="7">
    <source>
        <dbReference type="ARBA" id="ARBA00023237"/>
    </source>
</evidence>
<protein>
    <submittedName>
        <fullName evidence="13">SusC/RagA family TonB-linked outer membrane protein</fullName>
    </submittedName>
</protein>
<comment type="similarity">
    <text evidence="8 9">Belongs to the TonB-dependent receptor family.</text>
</comment>
<name>A0ABZ2YR63_9BACT</name>
<evidence type="ECO:0000313" key="13">
    <source>
        <dbReference type="EMBL" id="WZN42025.1"/>
    </source>
</evidence>
<evidence type="ECO:0000256" key="6">
    <source>
        <dbReference type="ARBA" id="ARBA00023136"/>
    </source>
</evidence>
<feature type="domain" description="TonB-dependent receptor plug" evidence="12">
    <location>
        <begin position="205"/>
        <end position="341"/>
    </location>
</feature>
<sequence>MKLTVILCVVFQISVLAKAQNVSLHFKNRPLSEVLNHLAKQADIGIFYGESVIRVSKPVTVSIKDLPFLEALKICLHGQLLTFKELEDRVIIIEPSLSEINELPRISIDTTGEIEFTGQVMDEKGVVLPGATVRILTLARGTQTDANGKFRLKGNSANRKLLITYTGFKNETVEGGVQPVIIYLKAAAAQLDKVVVQGYGLTTQRLATGNISTVTAQEIERQPVANVMQALQGRVAGLVISQTSGFASAPFKAEIRGRTSISDGVSEPLIIVDGVPLTVLNTSSGGGYATGSTGFVQNGFLTPANGQSPLYSISPDDIESVSVLKDAEATAIYGSRGGKGVILITTKKGRPGKTAIDGSLTHGVSFVKNFYEMLSTREYIDLRREAFINSGEEATPTNAYDYLVWDTTRETNWQKTFWGKAAQTSQYKLAVSGGDKYNNYRISGGYDRSTQLNTFSGFDERVSFSTNMGHKTLDNKLGIELTALYTYSKNENIALGGGVDLPPTAPPIFKDDGQLNFSGWEPVSYLFTFGPVRQPYVGRTRFLNSNLSVSYHIIKGLKASLSVGYSNHNLQQNFKLPIASQNPAFTPMGSSYFGNNTGNRTIYEPMLEYKSSVGKGTLTTIVGATYQYVNQSGNTVNGDGYTNDNLLGSISNAAIVSGKDNVGEYKYSAAFGRLNYNLLDRYLITLTGRRDGSSRFGAEHRYGSFGAVGAAWIFSQERFLEKAKKAISFGKIRVSYGVTGSDNISDYLYLTRWTSNNANYLGTGVYQPVGHANPDLRWQSDRKLEAALNLGFTSDRILLDLVWYQNRSGNQLLSYKLPFATGFRDVMSNFPAVVQNSGFEGGVNVVVVKRSDFEITFSGTIGINRNKLISFPGIESTPYANFLVVGNTLNQVKLLKLLGVNKMNGLYEYEDVIKDGEISVFPGPTDDRTFYDLNIKCDGGFGFDVRYRSFQASMRFNFRNGIGTNALYTSQWLGAPVNFPRETLKRWRQPGDDAPYARAIISPDKSDNLFTYSTGKYTDASFIRLANLFISYSPKTLSNWAKLKNLKFYLRGQNLLLFTKYKGSDPEVQGFGFLPPLTGIDGGLSISL</sequence>
<keyword evidence="3 8" id="KW-1134">Transmembrane beta strand</keyword>
<evidence type="ECO:0000256" key="3">
    <source>
        <dbReference type="ARBA" id="ARBA00022452"/>
    </source>
</evidence>
<evidence type="ECO:0000256" key="4">
    <source>
        <dbReference type="ARBA" id="ARBA00022692"/>
    </source>
</evidence>
<dbReference type="NCBIfam" id="TIGR04057">
    <property type="entry name" value="SusC_RagA_signa"/>
    <property type="match status" value="1"/>
</dbReference>
<dbReference type="NCBIfam" id="TIGR04056">
    <property type="entry name" value="OMP_RagA_SusC"/>
    <property type="match status" value="1"/>
</dbReference>
<dbReference type="EMBL" id="CP149822">
    <property type="protein sequence ID" value="WZN42025.1"/>
    <property type="molecule type" value="Genomic_DNA"/>
</dbReference>
<evidence type="ECO:0000256" key="1">
    <source>
        <dbReference type="ARBA" id="ARBA00004571"/>
    </source>
</evidence>
<dbReference type="Gene3D" id="2.170.130.10">
    <property type="entry name" value="TonB-dependent receptor, plug domain"/>
    <property type="match status" value="1"/>
</dbReference>
<evidence type="ECO:0000256" key="8">
    <source>
        <dbReference type="PROSITE-ProRule" id="PRU01360"/>
    </source>
</evidence>
<keyword evidence="7 8" id="KW-0998">Cell outer membrane</keyword>
<evidence type="ECO:0000256" key="9">
    <source>
        <dbReference type="RuleBase" id="RU003357"/>
    </source>
</evidence>
<comment type="subcellular location">
    <subcellularLocation>
        <location evidence="1 8">Cell outer membrane</location>
        <topology evidence="1 8">Multi-pass membrane protein</topology>
    </subcellularLocation>
</comment>
<dbReference type="InterPro" id="IPR023996">
    <property type="entry name" value="TonB-dep_OMP_SusC/RagA"/>
</dbReference>
<dbReference type="InterPro" id="IPR023997">
    <property type="entry name" value="TonB-dep_OMP_SusC/RagA_CS"/>
</dbReference>
<gene>
    <name evidence="13" type="ORF">WJU16_03110</name>
</gene>
<dbReference type="Gene3D" id="2.40.170.20">
    <property type="entry name" value="TonB-dependent receptor, beta-barrel domain"/>
    <property type="match status" value="1"/>
</dbReference>
<feature type="chain" id="PRO_5046410194" evidence="10">
    <location>
        <begin position="20"/>
        <end position="1088"/>
    </location>
</feature>
<dbReference type="PROSITE" id="PS52016">
    <property type="entry name" value="TONB_DEPENDENT_REC_3"/>
    <property type="match status" value="1"/>
</dbReference>